<accession>M5VJI7</accession>
<dbReference type="SUPFAM" id="SSF48403">
    <property type="entry name" value="Ankyrin repeat"/>
    <property type="match status" value="1"/>
</dbReference>
<name>M5VJI7_PRUPE</name>
<dbReference type="Proteomes" id="UP000006882">
    <property type="component" value="Chromosome G8"/>
</dbReference>
<dbReference type="Gramene" id="ONH90013">
    <property type="protein sequence ID" value="ONH90013"/>
    <property type="gene ID" value="PRUPE_8G029900"/>
</dbReference>
<dbReference type="STRING" id="3760.M5VJI7"/>
<proteinExistence type="predicted"/>
<dbReference type="HOGENOM" id="CLU_073973_0_0_1"/>
<dbReference type="InterPro" id="IPR036770">
    <property type="entry name" value="Ankyrin_rpt-contain_sf"/>
</dbReference>
<dbReference type="Pfam" id="PF13857">
    <property type="entry name" value="Ank_5"/>
    <property type="match status" value="1"/>
</dbReference>
<reference evidence="1 2" key="1">
    <citation type="journal article" date="2013" name="Nat. Genet.">
        <title>The high-quality draft genome of peach (Prunus persica) identifies unique patterns of genetic diversity, domestication and genome evolution.</title>
        <authorList>
            <consortium name="International Peach Genome Initiative"/>
            <person name="Verde I."/>
            <person name="Abbott A.G."/>
            <person name="Scalabrin S."/>
            <person name="Jung S."/>
            <person name="Shu S."/>
            <person name="Marroni F."/>
            <person name="Zhebentyayeva T."/>
            <person name="Dettori M.T."/>
            <person name="Grimwood J."/>
            <person name="Cattonaro F."/>
            <person name="Zuccolo A."/>
            <person name="Rossini L."/>
            <person name="Jenkins J."/>
            <person name="Vendramin E."/>
            <person name="Meisel L.A."/>
            <person name="Decroocq V."/>
            <person name="Sosinski B."/>
            <person name="Prochnik S."/>
            <person name="Mitros T."/>
            <person name="Policriti A."/>
            <person name="Cipriani G."/>
            <person name="Dondini L."/>
            <person name="Ficklin S."/>
            <person name="Goodstein D.M."/>
            <person name="Xuan P."/>
            <person name="Del Fabbro C."/>
            <person name="Aramini V."/>
            <person name="Copetti D."/>
            <person name="Gonzalez S."/>
            <person name="Horner D.S."/>
            <person name="Falchi R."/>
            <person name="Lucas S."/>
            <person name="Mica E."/>
            <person name="Maldonado J."/>
            <person name="Lazzari B."/>
            <person name="Bielenberg D."/>
            <person name="Pirona R."/>
            <person name="Miculan M."/>
            <person name="Barakat A."/>
            <person name="Testolin R."/>
            <person name="Stella A."/>
            <person name="Tartarini S."/>
            <person name="Tonutti P."/>
            <person name="Arus P."/>
            <person name="Orellana A."/>
            <person name="Wells C."/>
            <person name="Main D."/>
            <person name="Vizzotto G."/>
            <person name="Silva H."/>
            <person name="Salamini F."/>
            <person name="Schmutz J."/>
            <person name="Morgante M."/>
            <person name="Rokhsar D.S."/>
        </authorList>
    </citation>
    <scope>NUCLEOTIDE SEQUENCE [LARGE SCALE GENOMIC DNA]</scope>
    <source>
        <strain evidence="2">cv. Nemared</strain>
    </source>
</reference>
<dbReference type="EMBL" id="CM007658">
    <property type="protein sequence ID" value="ONH90013.1"/>
    <property type="molecule type" value="Genomic_DNA"/>
</dbReference>
<evidence type="ECO:0000313" key="2">
    <source>
        <dbReference type="Proteomes" id="UP000006882"/>
    </source>
</evidence>
<dbReference type="AlphaFoldDB" id="M5VJI7"/>
<dbReference type="eggNOG" id="KOG0504">
    <property type="taxonomic scope" value="Eukaryota"/>
</dbReference>
<dbReference type="Pfam" id="PF12796">
    <property type="entry name" value="Ank_2"/>
    <property type="match status" value="1"/>
</dbReference>
<dbReference type="SMART" id="SM00248">
    <property type="entry name" value="ANK"/>
    <property type="match status" value="3"/>
</dbReference>
<dbReference type="OMA" id="HPCLANI"/>
<protein>
    <submittedName>
        <fullName evidence="1">Uncharacterized protein</fullName>
    </submittedName>
</protein>
<keyword evidence="2" id="KW-1185">Reference proteome</keyword>
<sequence>MEEASDAEVESIESRGKALSIAKEPYEFAMSGNWEGLKKFHKEDDKTEEIPFAKRNVLEFLLKLLINECTESSLLCAALNVQKNRGNTVFHEVAASGNLDAAKHFLQLEDIVQSKPEYQCVLKIENKLGQTPLYRAAAFRQMKVVEYLASEMEDMELHFKRKRDKISILHIAVIGQHFETALWLLKKHPCLANIKESNGLTSLQLLAQMPSAFGPKFRKSIWTMLLYKCIIYSAAFTLLLKLDIINSKFQFRNNPSIIL</sequence>
<dbReference type="PANTHER" id="PTHR24121">
    <property type="entry name" value="NO MECHANORECEPTOR POTENTIAL C, ISOFORM D-RELATED"/>
    <property type="match status" value="1"/>
</dbReference>
<dbReference type="Gene3D" id="1.25.40.20">
    <property type="entry name" value="Ankyrin repeat-containing domain"/>
    <property type="match status" value="2"/>
</dbReference>
<dbReference type="InterPro" id="IPR002110">
    <property type="entry name" value="Ankyrin_rpt"/>
</dbReference>
<gene>
    <name evidence="1" type="ORF">PRUPE_8G029900</name>
</gene>
<evidence type="ECO:0000313" key="1">
    <source>
        <dbReference type="EMBL" id="ONH90013.1"/>
    </source>
</evidence>
<organism evidence="1 2">
    <name type="scientific">Prunus persica</name>
    <name type="common">Peach</name>
    <name type="synonym">Amygdalus persica</name>
    <dbReference type="NCBI Taxonomy" id="3760"/>
    <lineage>
        <taxon>Eukaryota</taxon>
        <taxon>Viridiplantae</taxon>
        <taxon>Streptophyta</taxon>
        <taxon>Embryophyta</taxon>
        <taxon>Tracheophyta</taxon>
        <taxon>Spermatophyta</taxon>
        <taxon>Magnoliopsida</taxon>
        <taxon>eudicotyledons</taxon>
        <taxon>Gunneridae</taxon>
        <taxon>Pentapetalae</taxon>
        <taxon>rosids</taxon>
        <taxon>fabids</taxon>
        <taxon>Rosales</taxon>
        <taxon>Rosaceae</taxon>
        <taxon>Amygdaloideae</taxon>
        <taxon>Amygdaleae</taxon>
        <taxon>Prunus</taxon>
    </lineage>
</organism>
<dbReference type="PANTHER" id="PTHR24121:SF29">
    <property type="match status" value="1"/>
</dbReference>